<dbReference type="Proteomes" id="UP001303046">
    <property type="component" value="Unassembled WGS sequence"/>
</dbReference>
<dbReference type="EMBL" id="JAVFWL010000005">
    <property type="protein sequence ID" value="KAK6756558.1"/>
    <property type="molecule type" value="Genomic_DNA"/>
</dbReference>
<dbReference type="PRINTS" id="PR01333">
    <property type="entry name" value="2POREKCHANEL"/>
</dbReference>
<dbReference type="PANTHER" id="PTHR11003:SF288">
    <property type="entry name" value="POTASSIUM CHANNEL DOMAIN-CONTAINING PROTEIN"/>
    <property type="match status" value="1"/>
</dbReference>
<dbReference type="InterPro" id="IPR003280">
    <property type="entry name" value="2pore_dom_K_chnl"/>
</dbReference>
<dbReference type="PANTHER" id="PTHR11003">
    <property type="entry name" value="POTASSIUM CHANNEL, SUBFAMILY K"/>
    <property type="match status" value="1"/>
</dbReference>
<dbReference type="SUPFAM" id="SSF81324">
    <property type="entry name" value="Voltage-gated potassium channels"/>
    <property type="match status" value="2"/>
</dbReference>
<dbReference type="CTD" id="25352831"/>
<dbReference type="GO" id="GO:0015271">
    <property type="term" value="F:outward rectifier potassium channel activity"/>
    <property type="evidence" value="ECO:0007669"/>
    <property type="project" value="TreeGrafter"/>
</dbReference>
<proteinExistence type="predicted"/>
<reference evidence="1 2" key="1">
    <citation type="submission" date="2023-08" db="EMBL/GenBank/DDBJ databases">
        <title>A Necator americanus chromosomal reference genome.</title>
        <authorList>
            <person name="Ilik V."/>
            <person name="Petrzelkova K.J."/>
            <person name="Pardy F."/>
            <person name="Fuh T."/>
            <person name="Niatou-Singa F.S."/>
            <person name="Gouil Q."/>
            <person name="Baker L."/>
            <person name="Ritchie M.E."/>
            <person name="Jex A.R."/>
            <person name="Gazzola D."/>
            <person name="Li H."/>
            <person name="Toshio Fujiwara R."/>
            <person name="Zhan B."/>
            <person name="Aroian R.V."/>
            <person name="Pafco B."/>
            <person name="Schwarz E.M."/>
        </authorList>
    </citation>
    <scope>NUCLEOTIDE SEQUENCE [LARGE SCALE GENOMIC DNA]</scope>
    <source>
        <strain evidence="1 2">Aroian</strain>
        <tissue evidence="1">Whole animal</tissue>
    </source>
</reference>
<protein>
    <submittedName>
        <fullName evidence="1">Uncharacterized protein</fullName>
    </submittedName>
</protein>
<dbReference type="GO" id="GO:0005886">
    <property type="term" value="C:plasma membrane"/>
    <property type="evidence" value="ECO:0007669"/>
    <property type="project" value="TreeGrafter"/>
</dbReference>
<dbReference type="Gene3D" id="1.10.287.70">
    <property type="match status" value="1"/>
</dbReference>
<dbReference type="InterPro" id="IPR013099">
    <property type="entry name" value="K_chnl_dom"/>
</dbReference>
<evidence type="ECO:0000313" key="2">
    <source>
        <dbReference type="Proteomes" id="UP001303046"/>
    </source>
</evidence>
<organism evidence="1 2">
    <name type="scientific">Necator americanus</name>
    <name type="common">Human hookworm</name>
    <dbReference type="NCBI Taxonomy" id="51031"/>
    <lineage>
        <taxon>Eukaryota</taxon>
        <taxon>Metazoa</taxon>
        <taxon>Ecdysozoa</taxon>
        <taxon>Nematoda</taxon>
        <taxon>Chromadorea</taxon>
        <taxon>Rhabditida</taxon>
        <taxon>Rhabditina</taxon>
        <taxon>Rhabditomorpha</taxon>
        <taxon>Strongyloidea</taxon>
        <taxon>Ancylostomatidae</taxon>
        <taxon>Bunostominae</taxon>
        <taxon>Necator</taxon>
    </lineage>
</organism>
<sequence>MNATEGSSSNLWDRLRLRAVFLHLGLVITCIAYIVLGALLFQAIERPIELHMREQALKMFEKVKEDFFSNISQSNRDIEGIVDAYIGNMLTLFENPHYAHVFETHLSNGTHDKDIWTFSAAVLFTTTTIIPVGYGNVCPASELGRMLLIIYGIVGMPLALVTMADTGKFLSRGVTIWFDESMAVPTGLFLSILCFYPVIGGLLFHHYADLQFRDAIYFSFTSIFTIGFGDLMPSINVIYLVIFIVFGVILVTITIDFVAAEVIDHIHYMGRHVGKAREIAGKMMQLAQSINMNRGITGLTAGMNQLQALAKFGLLGKIDREVLEKGTPYAFAPFLEDMDFMDNASIYTSPKDEKPTLNQQPLRHLYLS</sequence>
<accession>A0ABR1E1Z0</accession>
<dbReference type="KEGG" id="nai:NECAME_12803"/>
<dbReference type="GO" id="GO:0030322">
    <property type="term" value="P:stabilization of membrane potential"/>
    <property type="evidence" value="ECO:0007669"/>
    <property type="project" value="TreeGrafter"/>
</dbReference>
<dbReference type="GO" id="GO:0022841">
    <property type="term" value="F:potassium ion leak channel activity"/>
    <property type="evidence" value="ECO:0007669"/>
    <property type="project" value="TreeGrafter"/>
</dbReference>
<evidence type="ECO:0000313" key="1">
    <source>
        <dbReference type="EMBL" id="KAK6756558.1"/>
    </source>
</evidence>
<dbReference type="Pfam" id="PF07885">
    <property type="entry name" value="Ion_trans_2"/>
    <property type="match status" value="2"/>
</dbReference>
<comment type="caution">
    <text evidence="1">The sequence shown here is derived from an EMBL/GenBank/DDBJ whole genome shotgun (WGS) entry which is preliminary data.</text>
</comment>
<keyword evidence="2" id="KW-1185">Reference proteome</keyword>
<name>A0ABR1E1Z0_NECAM</name>
<gene>
    <name evidence="1" type="primary">Necator_chrV.g19565</name>
    <name evidence="1" type="ORF">RB195_014773</name>
</gene>